<feature type="region of interest" description="Disordered" evidence="1">
    <location>
        <begin position="55"/>
        <end position="92"/>
    </location>
</feature>
<organism evidence="2">
    <name type="scientific">Mycobacterium xenopi 4042</name>
    <dbReference type="NCBI Taxonomy" id="1299334"/>
    <lineage>
        <taxon>Bacteria</taxon>
        <taxon>Bacillati</taxon>
        <taxon>Actinomycetota</taxon>
        <taxon>Actinomycetes</taxon>
        <taxon>Mycobacteriales</taxon>
        <taxon>Mycobacteriaceae</taxon>
        <taxon>Mycobacterium</taxon>
    </lineage>
</organism>
<evidence type="ECO:0000313" key="2">
    <source>
        <dbReference type="EMBL" id="EUA75348.1"/>
    </source>
</evidence>
<dbReference type="EMBL" id="JAOB01000010">
    <property type="protein sequence ID" value="EUA75348.1"/>
    <property type="molecule type" value="Genomic_DNA"/>
</dbReference>
<sequence length="92" mass="10077">MRPLSRPFTDSRSPRVWVAAGNIAYSAVSQPNPDSFRHRGTPSTTLAAHMTLVRPNSTSTDPAGLDVNPRVMTTGRSSWSRRPSSRVDTDQP</sequence>
<name>X8E5Y6_MYCXE</name>
<dbReference type="PATRIC" id="fig|1299334.3.peg.747"/>
<protein>
    <submittedName>
        <fullName evidence="2">Uncharacterized protein</fullName>
    </submittedName>
</protein>
<comment type="caution">
    <text evidence="2">The sequence shown here is derived from an EMBL/GenBank/DDBJ whole genome shotgun (WGS) entry which is preliminary data.</text>
</comment>
<dbReference type="AlphaFoldDB" id="X8E5Y6"/>
<proteinExistence type="predicted"/>
<accession>X8E5Y6</accession>
<evidence type="ECO:0000256" key="1">
    <source>
        <dbReference type="SAM" id="MobiDB-lite"/>
    </source>
</evidence>
<reference evidence="2" key="1">
    <citation type="submission" date="2014-01" db="EMBL/GenBank/DDBJ databases">
        <authorList>
            <person name="Brown-Elliot B."/>
            <person name="Wallace R."/>
            <person name="Lenaerts A."/>
            <person name="Ordway D."/>
            <person name="DeGroote M.A."/>
            <person name="Parker T."/>
            <person name="Sizemore C."/>
            <person name="Tallon L.J."/>
            <person name="Sadzewicz L.K."/>
            <person name="Sengamalay N."/>
            <person name="Fraser C.M."/>
            <person name="Hine E."/>
            <person name="Shefchek K.A."/>
            <person name="Das S.P."/>
            <person name="Tettelin H."/>
        </authorList>
    </citation>
    <scope>NUCLEOTIDE SEQUENCE [LARGE SCALE GENOMIC DNA]</scope>
    <source>
        <strain evidence="2">4042</strain>
    </source>
</reference>
<gene>
    <name evidence="2" type="ORF">I553_3241</name>
</gene>